<feature type="region of interest" description="Disordered" evidence="1">
    <location>
        <begin position="1"/>
        <end position="24"/>
    </location>
</feature>
<dbReference type="EMBL" id="CP104311">
    <property type="protein sequence ID" value="WWF00909.1"/>
    <property type="molecule type" value="Genomic_DNA"/>
</dbReference>
<keyword evidence="3" id="KW-1185">Reference proteome</keyword>
<sequence>MSDPSTGLNPGHLHPPHVSPTNASRIKPGVRLGLEAFCERLGLLANIGLPCMVYLNGPGVGQLFMGPLRQCVRQNGRIVIESDQFSLGLEERMIGRIYLAEQDDDGQSGAAVELYHRDGDLITRICGLPDPVIGAVWQDLMDAFSHSTL</sequence>
<dbReference type="RefSeq" id="WP_198323304.1">
    <property type="nucleotide sequence ID" value="NZ_CP104311.1"/>
</dbReference>
<dbReference type="Gene3D" id="3.40.1570.10">
    <property type="entry name" value="HemS/ChuS/ChuX like domains"/>
    <property type="match status" value="1"/>
</dbReference>
<protein>
    <submittedName>
        <fullName evidence="2">Uncharacterized protein</fullName>
    </submittedName>
</protein>
<evidence type="ECO:0000313" key="2">
    <source>
        <dbReference type="EMBL" id="WWF00909.1"/>
    </source>
</evidence>
<dbReference type="SUPFAM" id="SSF144064">
    <property type="entry name" value="Heme iron utilization protein-like"/>
    <property type="match status" value="1"/>
</dbReference>
<dbReference type="Proteomes" id="UP001359308">
    <property type="component" value="Chromosome"/>
</dbReference>
<organism evidence="2 3">
    <name type="scientific">Methylococcus capsulatus</name>
    <dbReference type="NCBI Taxonomy" id="414"/>
    <lineage>
        <taxon>Bacteria</taxon>
        <taxon>Pseudomonadati</taxon>
        <taxon>Pseudomonadota</taxon>
        <taxon>Gammaproteobacteria</taxon>
        <taxon>Methylococcales</taxon>
        <taxon>Methylococcaceae</taxon>
        <taxon>Methylococcus</taxon>
    </lineage>
</organism>
<evidence type="ECO:0000256" key="1">
    <source>
        <dbReference type="SAM" id="MobiDB-lite"/>
    </source>
</evidence>
<reference evidence="2 3" key="1">
    <citation type="submission" date="2022-09" db="EMBL/GenBank/DDBJ databases">
        <authorList>
            <person name="Giprobiosintez L."/>
        </authorList>
    </citation>
    <scope>NUCLEOTIDE SEQUENCE [LARGE SCALE GENOMIC DNA]</scope>
    <source>
        <strain evidence="3">VKPM-B-12549 (GBS-15)</strain>
    </source>
</reference>
<gene>
    <name evidence="2" type="ORF">N4J17_10500</name>
</gene>
<proteinExistence type="predicted"/>
<accession>A0ABZ2F2D6</accession>
<name>A0ABZ2F2D6_METCP</name>
<evidence type="ECO:0000313" key="3">
    <source>
        <dbReference type="Proteomes" id="UP001359308"/>
    </source>
</evidence>
<dbReference type="InterPro" id="IPR053733">
    <property type="entry name" value="Heme_Transport_Util_sf"/>
</dbReference>